<name>A0A7I8WXC0_BURXY</name>
<dbReference type="EMBL" id="CAJFCV020000002">
    <property type="protein sequence ID" value="CAG9100214.1"/>
    <property type="molecule type" value="Genomic_DNA"/>
</dbReference>
<sequence>MRFIQLLVLAFVVFGVAHADSSGQSNENPFGGNDDNGVYSLPEGQGSNEGPESIQGVRRKRGPKAAPVVRHPVPHHSESEEGSGNGVRSSSSEEGSGSEDCHNHKHHRGHRHGKDEQRIRAPVAAPVAQPAPSRHS</sequence>
<comment type="caution">
    <text evidence="3">The sequence shown here is derived from an EMBL/GenBank/DDBJ whole genome shotgun (WGS) entry which is preliminary data.</text>
</comment>
<keyword evidence="2" id="KW-0732">Signal</keyword>
<keyword evidence="4" id="KW-1185">Reference proteome</keyword>
<gene>
    <name evidence="3" type="ORF">BXYJ_LOCUS4743</name>
</gene>
<feature type="chain" id="PRO_5036204443" evidence="2">
    <location>
        <begin position="20"/>
        <end position="136"/>
    </location>
</feature>
<dbReference type="Proteomes" id="UP000659654">
    <property type="component" value="Unassembled WGS sequence"/>
</dbReference>
<evidence type="ECO:0000256" key="2">
    <source>
        <dbReference type="SAM" id="SignalP"/>
    </source>
</evidence>
<feature type="compositionally biased region" description="Low complexity" evidence="1">
    <location>
        <begin position="86"/>
        <end position="95"/>
    </location>
</feature>
<reference evidence="3" key="1">
    <citation type="submission" date="2020-09" db="EMBL/GenBank/DDBJ databases">
        <authorList>
            <person name="Kikuchi T."/>
        </authorList>
    </citation>
    <scope>NUCLEOTIDE SEQUENCE</scope>
    <source>
        <strain evidence="3">Ka4C1</strain>
    </source>
</reference>
<dbReference type="AlphaFoldDB" id="A0A7I8WXC0"/>
<feature type="signal peptide" evidence="2">
    <location>
        <begin position="1"/>
        <end position="19"/>
    </location>
</feature>
<feature type="region of interest" description="Disordered" evidence="1">
    <location>
        <begin position="21"/>
        <end position="136"/>
    </location>
</feature>
<evidence type="ECO:0000256" key="1">
    <source>
        <dbReference type="SAM" id="MobiDB-lite"/>
    </source>
</evidence>
<evidence type="ECO:0000313" key="3">
    <source>
        <dbReference type="EMBL" id="CAD5216854.1"/>
    </source>
</evidence>
<evidence type="ECO:0000313" key="4">
    <source>
        <dbReference type="Proteomes" id="UP000659654"/>
    </source>
</evidence>
<protein>
    <submittedName>
        <fullName evidence="3">(pine wood nematode) hypothetical protein</fullName>
    </submittedName>
</protein>
<feature type="compositionally biased region" description="Low complexity" evidence="1">
    <location>
        <begin position="121"/>
        <end position="136"/>
    </location>
</feature>
<proteinExistence type="predicted"/>
<accession>A0A7I8WXC0</accession>
<dbReference type="EMBL" id="CAJFDI010000002">
    <property type="protein sequence ID" value="CAD5216854.1"/>
    <property type="molecule type" value="Genomic_DNA"/>
</dbReference>
<organism evidence="3 4">
    <name type="scientific">Bursaphelenchus xylophilus</name>
    <name type="common">Pinewood nematode worm</name>
    <name type="synonym">Aphelenchoides xylophilus</name>
    <dbReference type="NCBI Taxonomy" id="6326"/>
    <lineage>
        <taxon>Eukaryota</taxon>
        <taxon>Metazoa</taxon>
        <taxon>Ecdysozoa</taxon>
        <taxon>Nematoda</taxon>
        <taxon>Chromadorea</taxon>
        <taxon>Rhabditida</taxon>
        <taxon>Tylenchina</taxon>
        <taxon>Tylenchomorpha</taxon>
        <taxon>Aphelenchoidea</taxon>
        <taxon>Aphelenchoididae</taxon>
        <taxon>Bursaphelenchus</taxon>
    </lineage>
</organism>
<dbReference type="Proteomes" id="UP000582659">
    <property type="component" value="Unassembled WGS sequence"/>
</dbReference>
<feature type="compositionally biased region" description="Basic residues" evidence="1">
    <location>
        <begin position="103"/>
        <end position="112"/>
    </location>
</feature>